<evidence type="ECO:0008006" key="4">
    <source>
        <dbReference type="Google" id="ProtNLM"/>
    </source>
</evidence>
<gene>
    <name evidence="2" type="ORF">TeGR_g13271</name>
</gene>
<evidence type="ECO:0000256" key="1">
    <source>
        <dbReference type="SAM" id="MobiDB-lite"/>
    </source>
</evidence>
<dbReference type="EMBL" id="BRYB01002677">
    <property type="protein sequence ID" value="GMI23812.1"/>
    <property type="molecule type" value="Genomic_DNA"/>
</dbReference>
<sequence>MLATLPPPSFLPGALSTPLLYNHKNDNTYVHSVAGTVTGICTVIHVHSLFLPSIFSSFSNVLVHPDDTGEDLSLPFQISLGTSQIQNSPPEARWGYDDVWRLVWMSVMFLLLFPLSRSARYLLSRHWNVAMWLHVGVGLGYFFDSLRRRSHPHVWIYNAPFVFVYLVDRAILTGTYLFARTRADIFVLDEDYVVMTWATPHFHSDSVCDIFRLKSVGSSWLEWYHPFTTATNRCGSLEVPSHADDPDWLGHKFRVVPDHREQFQLENRHGVSRFTMGASTRSIDLVKVLDPYASEGEGPTSKRPESPGRFRTSTLIFPDPPTPKMAGVLSTERSDSSAPPTAILGGEAEVPIRPEHKRPVAQRPLYQMEKQRTSAFSLFRRQNMEFIAREPEQNLNNFTNLAVVRVHRSGATARWRGEARAARCEKLRETRGELAMDVSGGFLSEYSILGGLIGKVPLLVVATGAGAGLVLDVVSFVRGRAAELSEENHVDIVFSTYSLPLLQFVTNSVLSGALSNVSLTCALTRAGDVELDDKTGKGGGLEFSRIDLKKTVEAIADDRQQVFFCGSGEVSRRLGESCRNRGVQFTGAAVEN</sequence>
<feature type="region of interest" description="Disordered" evidence="1">
    <location>
        <begin position="293"/>
        <end position="339"/>
    </location>
</feature>
<proteinExistence type="predicted"/>
<dbReference type="Proteomes" id="UP001165060">
    <property type="component" value="Unassembled WGS sequence"/>
</dbReference>
<protein>
    <recommendedName>
        <fullName evidence="4">Ferric reductase NAD binding domain-containing protein</fullName>
    </recommendedName>
</protein>
<reference evidence="2 3" key="1">
    <citation type="journal article" date="2023" name="Commun. Biol.">
        <title>Genome analysis of Parmales, the sister group of diatoms, reveals the evolutionary specialization of diatoms from phago-mixotrophs to photoautotrophs.</title>
        <authorList>
            <person name="Ban H."/>
            <person name="Sato S."/>
            <person name="Yoshikawa S."/>
            <person name="Yamada K."/>
            <person name="Nakamura Y."/>
            <person name="Ichinomiya M."/>
            <person name="Sato N."/>
            <person name="Blanc-Mathieu R."/>
            <person name="Endo H."/>
            <person name="Kuwata A."/>
            <person name="Ogata H."/>
        </authorList>
    </citation>
    <scope>NUCLEOTIDE SEQUENCE [LARGE SCALE GENOMIC DNA]</scope>
</reference>
<name>A0ABQ6MCZ2_9STRA</name>
<evidence type="ECO:0000313" key="2">
    <source>
        <dbReference type="EMBL" id="GMI23812.1"/>
    </source>
</evidence>
<organism evidence="2 3">
    <name type="scientific">Tetraparma gracilis</name>
    <dbReference type="NCBI Taxonomy" id="2962635"/>
    <lineage>
        <taxon>Eukaryota</taxon>
        <taxon>Sar</taxon>
        <taxon>Stramenopiles</taxon>
        <taxon>Ochrophyta</taxon>
        <taxon>Bolidophyceae</taxon>
        <taxon>Parmales</taxon>
        <taxon>Triparmaceae</taxon>
        <taxon>Tetraparma</taxon>
    </lineage>
</organism>
<evidence type="ECO:0000313" key="3">
    <source>
        <dbReference type="Proteomes" id="UP001165060"/>
    </source>
</evidence>
<keyword evidence="3" id="KW-1185">Reference proteome</keyword>
<accession>A0ABQ6MCZ2</accession>
<comment type="caution">
    <text evidence="2">The sequence shown here is derived from an EMBL/GenBank/DDBJ whole genome shotgun (WGS) entry which is preliminary data.</text>
</comment>